<name>A0A023FB53_AMBCJ</name>
<feature type="signal peptide" evidence="1">
    <location>
        <begin position="1"/>
        <end position="25"/>
    </location>
</feature>
<accession>A0A023FB53</accession>
<dbReference type="AlphaFoldDB" id="A0A023FB53"/>
<reference evidence="2" key="1">
    <citation type="submission" date="2014-03" db="EMBL/GenBank/DDBJ databases">
        <title>The sialotranscriptome of Amblyomma triste, Amblyomma parvum and Amblyomma cajennense ticks, uncovered by 454-based RNA-seq.</title>
        <authorList>
            <person name="Garcia G.R."/>
            <person name="Gardinassi L.G."/>
            <person name="Ribeiro J.M."/>
            <person name="Anatriello E."/>
            <person name="Ferreira B.R."/>
            <person name="Moreira H.N."/>
            <person name="Mafra C."/>
            <person name="Olegario M.M."/>
            <person name="Szabo P.J."/>
            <person name="Miranda-Santos I.K."/>
            <person name="Maruyama S.R."/>
        </authorList>
    </citation>
    <scope>NUCLEOTIDE SEQUENCE</scope>
    <source>
        <strain evidence="2">Uberlandia</strain>
        <tissue evidence="2">Salivary glands</tissue>
    </source>
</reference>
<keyword evidence="1" id="KW-0732">Signal</keyword>
<feature type="chain" id="PRO_5001516225" evidence="1">
    <location>
        <begin position="26"/>
        <end position="72"/>
    </location>
</feature>
<evidence type="ECO:0000313" key="2">
    <source>
        <dbReference type="EMBL" id="JAC18746.1"/>
    </source>
</evidence>
<proteinExistence type="evidence at transcript level"/>
<protein>
    <submittedName>
        <fullName evidence="2">Putative secreted protein</fullName>
    </submittedName>
</protein>
<sequence>MHATTLAFYLSIVSFWVKCPLLTCGNCLEQAVSLHSRSLQSAYGYFVRSRVSLCFFLRAFWEKRGSQDLEDV</sequence>
<evidence type="ECO:0000256" key="1">
    <source>
        <dbReference type="SAM" id="SignalP"/>
    </source>
</evidence>
<organism evidence="2">
    <name type="scientific">Amblyomma cajennense</name>
    <name type="common">Cayenne tick</name>
    <name type="synonym">Acarus cajennensis</name>
    <dbReference type="NCBI Taxonomy" id="34607"/>
    <lineage>
        <taxon>Eukaryota</taxon>
        <taxon>Metazoa</taxon>
        <taxon>Ecdysozoa</taxon>
        <taxon>Arthropoda</taxon>
        <taxon>Chelicerata</taxon>
        <taxon>Arachnida</taxon>
        <taxon>Acari</taxon>
        <taxon>Parasitiformes</taxon>
        <taxon>Ixodida</taxon>
        <taxon>Ixodoidea</taxon>
        <taxon>Ixodidae</taxon>
        <taxon>Amblyomminae</taxon>
        <taxon>Amblyomma</taxon>
    </lineage>
</organism>
<dbReference type="EMBL" id="GBBK01005736">
    <property type="protein sequence ID" value="JAC18746.1"/>
    <property type="molecule type" value="mRNA"/>
</dbReference>